<dbReference type="AlphaFoldDB" id="A0A8C3X7S6"/>
<reference evidence="1" key="2">
    <citation type="submission" date="2025-09" db="UniProtKB">
        <authorList>
            <consortium name="Ensembl"/>
        </authorList>
    </citation>
    <scope>IDENTIFICATION</scope>
</reference>
<sequence>PTGRNSYSRGLSSSPGAGETAYIVGYKDWAAVPGKTMISITPAEVGILVVKDWSSFL</sequence>
<reference evidence="1" key="1">
    <citation type="submission" date="2025-08" db="UniProtKB">
        <authorList>
            <consortium name="Ensembl"/>
        </authorList>
    </citation>
    <scope>IDENTIFICATION</scope>
</reference>
<protein>
    <submittedName>
        <fullName evidence="1">Uncharacterized protein</fullName>
    </submittedName>
</protein>
<dbReference type="Proteomes" id="UP000694540">
    <property type="component" value="Unplaced"/>
</dbReference>
<organism evidence="1 2">
    <name type="scientific">Catagonus wagneri</name>
    <name type="common">Chacoan peccary</name>
    <dbReference type="NCBI Taxonomy" id="51154"/>
    <lineage>
        <taxon>Eukaryota</taxon>
        <taxon>Metazoa</taxon>
        <taxon>Chordata</taxon>
        <taxon>Craniata</taxon>
        <taxon>Vertebrata</taxon>
        <taxon>Euteleostomi</taxon>
        <taxon>Mammalia</taxon>
        <taxon>Eutheria</taxon>
        <taxon>Laurasiatheria</taxon>
        <taxon>Artiodactyla</taxon>
        <taxon>Suina</taxon>
        <taxon>Tayassuidae</taxon>
        <taxon>Catagonus</taxon>
    </lineage>
</organism>
<dbReference type="Gene3D" id="3.30.450.30">
    <property type="entry name" value="Dynein light chain 2a, cytoplasmic"/>
    <property type="match status" value="1"/>
</dbReference>
<name>A0A8C3X7S6_9CETA</name>
<proteinExistence type="predicted"/>
<evidence type="ECO:0000313" key="1">
    <source>
        <dbReference type="Ensembl" id="ENSCWAP00000024639.1"/>
    </source>
</evidence>
<dbReference type="SUPFAM" id="SSF55770">
    <property type="entry name" value="Profilin (actin-binding protein)"/>
    <property type="match status" value="1"/>
</dbReference>
<accession>A0A8C3X7S6</accession>
<evidence type="ECO:0000313" key="2">
    <source>
        <dbReference type="Proteomes" id="UP000694540"/>
    </source>
</evidence>
<keyword evidence="2" id="KW-1185">Reference proteome</keyword>
<dbReference type="Ensembl" id="ENSCWAT00000026722.1">
    <property type="protein sequence ID" value="ENSCWAP00000024639.1"/>
    <property type="gene ID" value="ENSCWAG00000018769.1"/>
</dbReference>
<dbReference type="InterPro" id="IPR036140">
    <property type="entry name" value="PFN_sf"/>
</dbReference>